<evidence type="ECO:0000256" key="2">
    <source>
        <dbReference type="ARBA" id="ARBA00023043"/>
    </source>
</evidence>
<dbReference type="SUPFAM" id="SSF48403">
    <property type="entry name" value="Ankyrin repeat"/>
    <property type="match status" value="2"/>
</dbReference>
<organism evidence="7 8">
    <name type="scientific">Mytilus galloprovincialis</name>
    <name type="common">Mediterranean mussel</name>
    <dbReference type="NCBI Taxonomy" id="29158"/>
    <lineage>
        <taxon>Eukaryota</taxon>
        <taxon>Metazoa</taxon>
        <taxon>Spiralia</taxon>
        <taxon>Lophotrochozoa</taxon>
        <taxon>Mollusca</taxon>
        <taxon>Bivalvia</taxon>
        <taxon>Autobranchia</taxon>
        <taxon>Pteriomorphia</taxon>
        <taxon>Mytilida</taxon>
        <taxon>Mytiloidea</taxon>
        <taxon>Mytilidae</taxon>
        <taxon>Mytilinae</taxon>
        <taxon>Mytilus</taxon>
    </lineage>
</organism>
<feature type="transmembrane region" description="Helical" evidence="4">
    <location>
        <begin position="125"/>
        <end position="147"/>
    </location>
</feature>
<feature type="domain" description="Nephrocystin 3-like N-terminal" evidence="5">
    <location>
        <begin position="214"/>
        <end position="370"/>
    </location>
</feature>
<dbReference type="InterPro" id="IPR002110">
    <property type="entry name" value="Ankyrin_rpt"/>
</dbReference>
<dbReference type="Gene3D" id="3.40.50.300">
    <property type="entry name" value="P-loop containing nucleotide triphosphate hydrolases"/>
    <property type="match status" value="1"/>
</dbReference>
<sequence>MSSTSDDVATDVAVGLDVGAFFIAIFLSIFLSCFERNKRGGRPGIVIPINFLQDDNLAIVYTAAFGCTSIQLLNLIFRRGLVLTSFNIPSLVVPWVRVFVWLIMALYVSLKFYPVFAVIRCRRTIIEPLIGLFYTAFIFTSLIYQLANSYIVSLSLNKGFPMMGWIRYVECLSMRFEEHWKSDLDFDLYVEELKNQSMVGRQWLLPILESKLNQPNTGIFLTADMGFGKSSIVSNIICANHDSVWHKLKKRVLAYHMCRYDVISSSKPDIFIKNLAGIIVKKIPELGNSILSDDRALDFLYSARCREDPVGCLEFSLLNPLKNDWKERSYIIIIDAIDECQTAEGHSLHDLLYKKMHFFPNNVKFFITSRNIEQITNKFKNLDIVSLDNYTQENLKDVRSYIDKTRKLTDKEVTKLTKVSGGNFLHVKLFLHYCIQKGSCNYDYMPDTLERIYVLNFERVFREKGLFEEFMDIFAVLCSLQHPIEEDKLLEVSGMNTNTRVRARQILGNELGHFLKISDGRLSFQHKSLVDFLTNSSRKHLNFYIDNKRGHKLFAKFLLQSLNLTESNSLLEVVHHVALSKDVDFEVLLINHAKTLNHGQHVIHSELLFNVVREYDSYDTVQLTIKLIKLNSSNVNEEVLSLSAFIAIANEHEESLRACLEKGANINYVHDPLVLPATGDLTYICKYIYFCKYSLLHLTAQKGYLKIAEALLEKQISLLYLNNSLGLNAFQLAAEHGHISIMKLFLKYNSSLVDFYSLYQSALQGEYKAVKLQLGYVDDVCMPCTVYPILLNIYGSLLQYNVTSKTSRIRYQMVHYFENRWIANQDNLFRCETALNAAIRNGHIKIVKLLLKNSNKTLNCPSIDGSFPLMTAVMYNQTEIFKLLYEAGANEFRRCNNIQNFNLTYRYLIADQTFYDINITYFKQSCPPFGGIDHLVSIYDNLAIMHLIHEKGYHSWSSEDIDGLTPIHYAFCHNSINFLNYIVLRNRFPSPLSNLRSNNGSTPFHSAAICKSIALFHYFNPNKNNEYNFIPDVLDNENRSILQYAFLQPLHAEDLVKIDYIGHDAFTSSLLHVLELSKHNVLHRDIYGRNFLHYASSSGNYFAFVQARNSKVIGLIFDDLLQQKDFDERTSFETAFEDMPEHNLFEPFKMPNNCSLNDMFSSSCKTNLSILLSPHEYVILYLAQYFHSQNEFSHVNITHLLITSIKKSRIYPILTLKVYASDEFRTAISNPVLSSMISESPTPFLAEHMLDIYSSLFCNGSESPLHKIVQNERNRQWRFSSYTFLDRLFVKFSSIYLDNCYDKDGYNLLHRSVIGGHPTAVKYLLEKGMNVLQKSKANQSALTLSILFAPYTRNGSIPSYYTNSSRFHSYKLVYQTETADILFDHSGTVNFDDIASILLMHLVNVQFNRNSVQIVICSYHIGELGLIHIASAKGMLSFLKSSKELFGDEILKCQNKYGVTPLYLADMYRQTNIVQWLEKMNCAFYHPDKASEVMIIFNLLDNYETHLLYDRRCFANYEQAYKALIRNQIFKCIGKDVRLPIMFQNPTKNIVFNMLYAKMSADFCKSNWEWFKKENFYSFLLQYHLTKKTNNQVYNLYRPLLLFGSDDRRYIFHLLFILRTSARGTLFDPVSDSTVKTLFDSISSNQYKHLRKLKMAKDLHRSWLTYEIHELKDDLNIVMYKNYEVENLNRILKNQTEVSDAELILTNKANKNCYDCRHSHAMCFTKSLIQQLSNIKTYEQLNRNAMLYIPECNYMSPPTMKMLSHNSNTTLKFIADLQAPDKNKFKSLVIELELLVKRTLKMIFYFPETENANIQPYELFYYSPFFHGFYNCINDLQLYNMIKCTKLYAKNEHLKIYRTYLTILLHVLEREFEYGYHI</sequence>
<dbReference type="SMART" id="SM00248">
    <property type="entry name" value="ANK"/>
    <property type="match status" value="10"/>
</dbReference>
<dbReference type="InterPro" id="IPR027417">
    <property type="entry name" value="P-loop_NTPase"/>
</dbReference>
<evidence type="ECO:0000256" key="3">
    <source>
        <dbReference type="PROSITE-ProRule" id="PRU00023"/>
    </source>
</evidence>
<evidence type="ECO:0000259" key="6">
    <source>
        <dbReference type="Pfam" id="PF25521"/>
    </source>
</evidence>
<keyword evidence="4" id="KW-0812">Transmembrane</keyword>
<keyword evidence="4" id="KW-1133">Transmembrane helix</keyword>
<dbReference type="EMBL" id="UYJE01000809">
    <property type="protein sequence ID" value="VDH96729.1"/>
    <property type="molecule type" value="Genomic_DNA"/>
</dbReference>
<dbReference type="SUPFAM" id="SSF52540">
    <property type="entry name" value="P-loop containing nucleoside triphosphate hydrolases"/>
    <property type="match status" value="1"/>
</dbReference>
<keyword evidence="1" id="KW-0677">Repeat</keyword>
<protein>
    <submittedName>
        <fullName evidence="7">Uncharacterized protein</fullName>
    </submittedName>
</protein>
<evidence type="ECO:0000259" key="5">
    <source>
        <dbReference type="Pfam" id="PF24883"/>
    </source>
</evidence>
<keyword evidence="4" id="KW-0472">Membrane</keyword>
<dbReference type="Pfam" id="PF12796">
    <property type="entry name" value="Ank_2"/>
    <property type="match status" value="1"/>
</dbReference>
<feature type="transmembrane region" description="Helical" evidence="4">
    <location>
        <begin position="92"/>
        <end position="113"/>
    </location>
</feature>
<dbReference type="Proteomes" id="UP000596742">
    <property type="component" value="Unassembled WGS sequence"/>
</dbReference>
<gene>
    <name evidence="7" type="ORF">MGAL_10B043299</name>
</gene>
<evidence type="ECO:0000313" key="8">
    <source>
        <dbReference type="Proteomes" id="UP000596742"/>
    </source>
</evidence>
<dbReference type="Pfam" id="PF24883">
    <property type="entry name" value="NPHP3_N"/>
    <property type="match status" value="1"/>
</dbReference>
<evidence type="ECO:0000313" key="7">
    <source>
        <dbReference type="EMBL" id="VDH96729.1"/>
    </source>
</evidence>
<feature type="transmembrane region" description="Helical" evidence="4">
    <location>
        <begin position="55"/>
        <end position="77"/>
    </location>
</feature>
<dbReference type="PROSITE" id="PS50297">
    <property type="entry name" value="ANK_REP_REGION"/>
    <property type="match status" value="2"/>
</dbReference>
<feature type="domain" description="TANC1/2-like winged helix" evidence="6">
    <location>
        <begin position="461"/>
        <end position="578"/>
    </location>
</feature>
<feature type="repeat" description="ANK" evidence="3">
    <location>
        <begin position="864"/>
        <end position="890"/>
    </location>
</feature>
<reference evidence="7" key="1">
    <citation type="submission" date="2018-11" db="EMBL/GenBank/DDBJ databases">
        <authorList>
            <person name="Alioto T."/>
            <person name="Alioto T."/>
        </authorList>
    </citation>
    <scope>NUCLEOTIDE SEQUENCE</scope>
</reference>
<comment type="caution">
    <text evidence="7">The sequence shown here is derived from an EMBL/GenBank/DDBJ whole genome shotgun (WGS) entry which is preliminary data.</text>
</comment>
<dbReference type="OrthoDB" id="5989012at2759"/>
<proteinExistence type="predicted"/>
<dbReference type="InterPro" id="IPR036770">
    <property type="entry name" value="Ankyrin_rpt-contain_sf"/>
</dbReference>
<dbReference type="InterPro" id="IPR058056">
    <property type="entry name" value="WH_TANC1/2"/>
</dbReference>
<dbReference type="InterPro" id="IPR056884">
    <property type="entry name" value="NPHP3-like_N"/>
</dbReference>
<feature type="transmembrane region" description="Helical" evidence="4">
    <location>
        <begin position="12"/>
        <end position="34"/>
    </location>
</feature>
<feature type="repeat" description="ANK" evidence="3">
    <location>
        <begin position="1304"/>
        <end position="1336"/>
    </location>
</feature>
<dbReference type="PANTHER" id="PTHR24198:SF165">
    <property type="entry name" value="ANKYRIN REPEAT-CONTAINING PROTEIN-RELATED"/>
    <property type="match status" value="1"/>
</dbReference>
<dbReference type="PANTHER" id="PTHR24198">
    <property type="entry name" value="ANKYRIN REPEAT AND PROTEIN KINASE DOMAIN-CONTAINING PROTEIN"/>
    <property type="match status" value="1"/>
</dbReference>
<keyword evidence="8" id="KW-1185">Reference proteome</keyword>
<dbReference type="PROSITE" id="PS50088">
    <property type="entry name" value="ANK_REPEAT"/>
    <property type="match status" value="2"/>
</dbReference>
<evidence type="ECO:0000256" key="4">
    <source>
        <dbReference type="SAM" id="Phobius"/>
    </source>
</evidence>
<dbReference type="Gene3D" id="1.25.40.20">
    <property type="entry name" value="Ankyrin repeat-containing domain"/>
    <property type="match status" value="4"/>
</dbReference>
<accession>A0A8B6BWS7</accession>
<keyword evidence="2 3" id="KW-0040">ANK repeat</keyword>
<name>A0A8B6BWS7_MYTGA</name>
<dbReference type="Pfam" id="PF25521">
    <property type="entry name" value="WHD_TANC1"/>
    <property type="match status" value="1"/>
</dbReference>
<evidence type="ECO:0000256" key="1">
    <source>
        <dbReference type="ARBA" id="ARBA00022737"/>
    </source>
</evidence>